<comment type="caution">
    <text evidence="2">The sequence shown here is derived from an EMBL/GenBank/DDBJ whole genome shotgun (WGS) entry which is preliminary data.</text>
</comment>
<reference evidence="2" key="2">
    <citation type="submission" date="2021-04" db="EMBL/GenBank/DDBJ databases">
        <authorList>
            <person name="Gilroy R."/>
        </authorList>
    </citation>
    <scope>NUCLEOTIDE SEQUENCE</scope>
    <source>
        <strain evidence="2">CHK165-2605</strain>
    </source>
</reference>
<feature type="transmembrane region" description="Helical" evidence="1">
    <location>
        <begin position="298"/>
        <end position="318"/>
    </location>
</feature>
<feature type="transmembrane region" description="Helical" evidence="1">
    <location>
        <begin position="66"/>
        <end position="85"/>
    </location>
</feature>
<dbReference type="EMBL" id="DWWI01000073">
    <property type="protein sequence ID" value="HJC42712.1"/>
    <property type="molecule type" value="Genomic_DNA"/>
</dbReference>
<feature type="transmembrane region" description="Helical" evidence="1">
    <location>
        <begin position="370"/>
        <end position="395"/>
    </location>
</feature>
<dbReference type="Proteomes" id="UP000823895">
    <property type="component" value="Unassembled WGS sequence"/>
</dbReference>
<feature type="transmembrane region" description="Helical" evidence="1">
    <location>
        <begin position="41"/>
        <end position="60"/>
    </location>
</feature>
<dbReference type="InterPro" id="IPR010540">
    <property type="entry name" value="CmpB_TMEM229"/>
</dbReference>
<keyword evidence="1" id="KW-0472">Membrane</keyword>
<sequence>MNITFTELLWLFLIYSFLGWIFEAVVGTIKNKRFTNRGFSTGPFCIVYGIAAVTMQITLADLMDNPVFLFIGCGIQATFIEWFAGKLLELINRRKWWDYSNKKWNFDGYICLEYTLLWAVLGSVSVKYGNTFFLFLYKLIPEPFPAVLTWIITGFVVLDSAVSLAAVFHLRRSKNKKADSPVRSLSSKLYKAALAVIRYVERRMAKAYPVIEEKSEEILKKGKFAEGCGFYKLFWLFLIGAFLGDITETIFCRLTSGVWMSRSSLVWGPFSIVWGLAIALATSLLYKDKDKPDRHIFLIGALLGGAYEYVCSVFTELVFGQVFWDYSKIPFNLGGRVNLLYCFFWGIAAVVWIKLLYPRFSGWIERIPKVAGYITTWILVVFMAADILVSSAALIRYDQRAGGPAAQSGWQQIIDENFDDNTMQKIYPNAKQR</sequence>
<gene>
    <name evidence="2" type="ORF">H9756_03365</name>
</gene>
<feature type="transmembrane region" description="Helical" evidence="1">
    <location>
        <begin position="146"/>
        <end position="168"/>
    </location>
</feature>
<name>A0A9D2P339_9FIRM</name>
<keyword evidence="1" id="KW-1133">Transmembrane helix</keyword>
<evidence type="ECO:0000313" key="2">
    <source>
        <dbReference type="EMBL" id="HJC42712.1"/>
    </source>
</evidence>
<proteinExistence type="predicted"/>
<feature type="transmembrane region" description="Helical" evidence="1">
    <location>
        <begin position="106"/>
        <end position="126"/>
    </location>
</feature>
<evidence type="ECO:0000256" key="1">
    <source>
        <dbReference type="SAM" id="Phobius"/>
    </source>
</evidence>
<evidence type="ECO:0000313" key="3">
    <source>
        <dbReference type="Proteomes" id="UP000823895"/>
    </source>
</evidence>
<reference evidence="2" key="1">
    <citation type="journal article" date="2021" name="PeerJ">
        <title>Extensive microbial diversity within the chicken gut microbiome revealed by metagenomics and culture.</title>
        <authorList>
            <person name="Gilroy R."/>
            <person name="Ravi A."/>
            <person name="Getino M."/>
            <person name="Pursley I."/>
            <person name="Horton D.L."/>
            <person name="Alikhan N.F."/>
            <person name="Baker D."/>
            <person name="Gharbi K."/>
            <person name="Hall N."/>
            <person name="Watson M."/>
            <person name="Adriaenssens E.M."/>
            <person name="Foster-Nyarko E."/>
            <person name="Jarju S."/>
            <person name="Secka A."/>
            <person name="Antonio M."/>
            <person name="Oren A."/>
            <person name="Chaudhuri R.R."/>
            <person name="La Ragione R."/>
            <person name="Hildebrand F."/>
            <person name="Pallen M.J."/>
        </authorList>
    </citation>
    <scope>NUCLEOTIDE SEQUENCE</scope>
    <source>
        <strain evidence="2">CHK165-2605</strain>
    </source>
</reference>
<feature type="transmembrane region" description="Helical" evidence="1">
    <location>
        <begin position="338"/>
        <end position="358"/>
    </location>
</feature>
<keyword evidence="1" id="KW-0812">Transmembrane</keyword>
<feature type="transmembrane region" description="Helical" evidence="1">
    <location>
        <begin position="12"/>
        <end position="29"/>
    </location>
</feature>
<feature type="transmembrane region" description="Helical" evidence="1">
    <location>
        <begin position="266"/>
        <end position="286"/>
    </location>
</feature>
<protein>
    <submittedName>
        <fullName evidence="2">ABC transporter permease</fullName>
    </submittedName>
</protein>
<organism evidence="2 3">
    <name type="scientific">Candidatus Mediterraneibacter gallistercoris</name>
    <dbReference type="NCBI Taxonomy" id="2838671"/>
    <lineage>
        <taxon>Bacteria</taxon>
        <taxon>Bacillati</taxon>
        <taxon>Bacillota</taxon>
        <taxon>Clostridia</taxon>
        <taxon>Lachnospirales</taxon>
        <taxon>Lachnospiraceae</taxon>
        <taxon>Mediterraneibacter</taxon>
    </lineage>
</organism>
<dbReference type="AlphaFoldDB" id="A0A9D2P339"/>
<feature type="transmembrane region" description="Helical" evidence="1">
    <location>
        <begin position="229"/>
        <end position="246"/>
    </location>
</feature>
<accession>A0A9D2P339</accession>
<dbReference type="Pfam" id="PF06541">
    <property type="entry name" value="ABC_trans_CmpB"/>
    <property type="match status" value="2"/>
</dbReference>